<evidence type="ECO:0000313" key="2">
    <source>
        <dbReference type="EMBL" id="TYS45719.1"/>
    </source>
</evidence>
<dbReference type="Proteomes" id="UP000322139">
    <property type="component" value="Unassembled WGS sequence"/>
</dbReference>
<sequence length="84" mass="9750">MEKILVKTGIYSFVIPFFILVAFMKRVDERTNLEGYISTIETPYAEYFFTIFRYSVIASLIAVGVAFAYLMSEKKKENEEEQGN</sequence>
<reference evidence="2 3" key="1">
    <citation type="submission" date="2019-08" db="EMBL/GenBank/DDBJ databases">
        <title>Bacillus genomes from the desert of Cuatro Cienegas, Coahuila.</title>
        <authorList>
            <person name="Olmedo-Alvarez G."/>
        </authorList>
    </citation>
    <scope>NUCLEOTIDE SEQUENCE [LARGE SCALE GENOMIC DNA]</scope>
    <source>
        <strain evidence="2 3">CH446_14T</strain>
    </source>
</reference>
<evidence type="ECO:0000313" key="3">
    <source>
        <dbReference type="Proteomes" id="UP000322139"/>
    </source>
</evidence>
<organism evidence="2 3">
    <name type="scientific">Bacillus infantis</name>
    <dbReference type="NCBI Taxonomy" id="324767"/>
    <lineage>
        <taxon>Bacteria</taxon>
        <taxon>Bacillati</taxon>
        <taxon>Bacillota</taxon>
        <taxon>Bacilli</taxon>
        <taxon>Bacillales</taxon>
        <taxon>Bacillaceae</taxon>
        <taxon>Bacillus</taxon>
    </lineage>
</organism>
<dbReference type="AlphaFoldDB" id="A0A5D4R4Q0"/>
<proteinExistence type="predicted"/>
<accession>A0A5D4R4Q0</accession>
<evidence type="ECO:0000256" key="1">
    <source>
        <dbReference type="SAM" id="Phobius"/>
    </source>
</evidence>
<name>A0A5D4R4Q0_9BACI</name>
<comment type="caution">
    <text evidence="2">The sequence shown here is derived from an EMBL/GenBank/DDBJ whole genome shotgun (WGS) entry which is preliminary data.</text>
</comment>
<dbReference type="EMBL" id="VTER01000010">
    <property type="protein sequence ID" value="TYS45719.1"/>
    <property type="molecule type" value="Genomic_DNA"/>
</dbReference>
<keyword evidence="1" id="KW-1133">Transmembrane helix</keyword>
<gene>
    <name evidence="2" type="ORF">FZD51_19320</name>
</gene>
<feature type="transmembrane region" description="Helical" evidence="1">
    <location>
        <begin position="9"/>
        <end position="27"/>
    </location>
</feature>
<dbReference type="RefSeq" id="WP_148976259.1">
    <property type="nucleotide sequence ID" value="NZ_JBNIKU010000010.1"/>
</dbReference>
<feature type="transmembrane region" description="Helical" evidence="1">
    <location>
        <begin position="47"/>
        <end position="70"/>
    </location>
</feature>
<protein>
    <submittedName>
        <fullName evidence="2">Uncharacterized protein</fullName>
    </submittedName>
</protein>
<keyword evidence="1" id="KW-0812">Transmembrane</keyword>
<keyword evidence="1" id="KW-0472">Membrane</keyword>